<evidence type="ECO:0000256" key="4">
    <source>
        <dbReference type="ARBA" id="ARBA00010561"/>
    </source>
</evidence>
<dbReference type="UniPathway" id="UPA00148">
    <property type="reaction ID" value="UER00238"/>
</dbReference>
<keyword evidence="12 19" id="KW-1133">Transmembrane helix</keyword>
<keyword evidence="8 19" id="KW-0169">Cobalamin biosynthesis</keyword>
<accession>A0A2T4JLK8</accession>
<keyword evidence="7 19" id="KW-1003">Cell membrane</keyword>
<comment type="caution">
    <text evidence="20">The sequence shown here is derived from an EMBL/GenBank/DDBJ whole genome shotgun (WGS) entry which is preliminary data.</text>
</comment>
<dbReference type="GO" id="GO:0051073">
    <property type="term" value="F:adenosylcobinamide-GDP ribazoletransferase activity"/>
    <property type="evidence" value="ECO:0007669"/>
    <property type="project" value="UniProtKB-UniRule"/>
</dbReference>
<evidence type="ECO:0000256" key="14">
    <source>
        <dbReference type="ARBA" id="ARBA00025228"/>
    </source>
</evidence>
<evidence type="ECO:0000256" key="15">
    <source>
        <dbReference type="ARBA" id="ARBA00032605"/>
    </source>
</evidence>
<feature type="transmembrane region" description="Helical" evidence="19">
    <location>
        <begin position="141"/>
        <end position="164"/>
    </location>
</feature>
<evidence type="ECO:0000256" key="11">
    <source>
        <dbReference type="ARBA" id="ARBA00022842"/>
    </source>
</evidence>
<comment type="pathway">
    <text evidence="3 19">Cofactor biosynthesis; adenosylcobalamin biosynthesis; adenosylcobalamin from cob(II)yrinate a,c-diamide: step 7/7.</text>
</comment>
<comment type="function">
    <text evidence="14 19">Joins adenosylcobinamide-GDP and alpha-ribazole to generate adenosylcobalamin (Ado-cobalamin). Also synthesizes adenosylcobalamin 5'-phosphate from adenosylcobinamide-GDP and alpha-ribazole 5'-phosphate.</text>
</comment>
<sequence>MTLRARIAEAQVAMMLLTRLPAGRIGGDAPGFAAAGWAFPLAGLAVGAVGAAAVLAALALGLPPAFAAGLALAAGALATGGIHEDGLADCADGFGGGRTRERKLEIMRDSRIGSYGGLALMLSLGLRWSALATLAELHGGLAAAALIALAAASRATMPVAMALMPPARADGLGHAAAGAAGPRPWVAVLIGIACLGLVGAAAPVALATMALAAFALAWLARRQIGGQTGDVLGAMQQTAEIAGWAAVLAVQA</sequence>
<evidence type="ECO:0000256" key="8">
    <source>
        <dbReference type="ARBA" id="ARBA00022573"/>
    </source>
</evidence>
<reference evidence="20 21" key="1">
    <citation type="submission" date="2018-03" db="EMBL/GenBank/DDBJ databases">
        <title>Rhodobacter veldkampii.</title>
        <authorList>
            <person name="Meyer T.E."/>
            <person name="Miller S."/>
            <person name="Lodha T."/>
            <person name="Gandham S."/>
            <person name="Chintalapati S."/>
            <person name="Chintalapati V.R."/>
        </authorList>
    </citation>
    <scope>NUCLEOTIDE SEQUENCE [LARGE SCALE GENOMIC DNA]</scope>
    <source>
        <strain evidence="20 21">DSM 11550</strain>
    </source>
</reference>
<evidence type="ECO:0000256" key="19">
    <source>
        <dbReference type="HAMAP-Rule" id="MF_00719"/>
    </source>
</evidence>
<dbReference type="RefSeq" id="WP_107323788.1">
    <property type="nucleotide sequence ID" value="NZ_NHSP01000062.1"/>
</dbReference>
<gene>
    <name evidence="19" type="primary">cobS</name>
    <name evidence="20" type="ORF">C5F46_02500</name>
</gene>
<evidence type="ECO:0000256" key="1">
    <source>
        <dbReference type="ARBA" id="ARBA00001946"/>
    </source>
</evidence>
<dbReference type="InterPro" id="IPR003805">
    <property type="entry name" value="CobS"/>
</dbReference>
<feature type="transmembrane region" description="Helical" evidence="19">
    <location>
        <begin position="185"/>
        <end position="218"/>
    </location>
</feature>
<evidence type="ECO:0000256" key="17">
    <source>
        <dbReference type="ARBA" id="ARBA00048623"/>
    </source>
</evidence>
<evidence type="ECO:0000256" key="18">
    <source>
        <dbReference type="ARBA" id="ARBA00049504"/>
    </source>
</evidence>
<evidence type="ECO:0000256" key="2">
    <source>
        <dbReference type="ARBA" id="ARBA00004651"/>
    </source>
</evidence>
<organism evidence="20 21">
    <name type="scientific">Phaeovulum veldkampii DSM 11550</name>
    <dbReference type="NCBI Taxonomy" id="1185920"/>
    <lineage>
        <taxon>Bacteria</taxon>
        <taxon>Pseudomonadati</taxon>
        <taxon>Pseudomonadota</taxon>
        <taxon>Alphaproteobacteria</taxon>
        <taxon>Rhodobacterales</taxon>
        <taxon>Paracoccaceae</taxon>
        <taxon>Phaeovulum</taxon>
    </lineage>
</organism>
<dbReference type="Pfam" id="PF02654">
    <property type="entry name" value="CobS"/>
    <property type="match status" value="1"/>
</dbReference>
<evidence type="ECO:0000256" key="9">
    <source>
        <dbReference type="ARBA" id="ARBA00022679"/>
    </source>
</evidence>
<keyword evidence="10 19" id="KW-0812">Transmembrane</keyword>
<evidence type="ECO:0000256" key="5">
    <source>
        <dbReference type="ARBA" id="ARBA00013200"/>
    </source>
</evidence>
<dbReference type="PANTHER" id="PTHR34148">
    <property type="entry name" value="ADENOSYLCOBINAMIDE-GDP RIBAZOLETRANSFERASE"/>
    <property type="match status" value="1"/>
</dbReference>
<comment type="cofactor">
    <cofactor evidence="1 19">
        <name>Mg(2+)</name>
        <dbReference type="ChEBI" id="CHEBI:18420"/>
    </cofactor>
</comment>
<keyword evidence="21" id="KW-1185">Reference proteome</keyword>
<proteinExistence type="inferred from homology"/>
<dbReference type="AlphaFoldDB" id="A0A2T4JLK8"/>
<protein>
    <recommendedName>
        <fullName evidence="6 19">Adenosylcobinamide-GDP ribazoletransferase</fullName>
        <ecNumber evidence="5 19">2.7.8.26</ecNumber>
    </recommendedName>
    <alternativeName>
        <fullName evidence="16 19">Cobalamin synthase</fullName>
    </alternativeName>
    <alternativeName>
        <fullName evidence="15 19">Cobalamin-5'-phosphate synthase</fullName>
    </alternativeName>
</protein>
<evidence type="ECO:0000313" key="21">
    <source>
        <dbReference type="Proteomes" id="UP000241899"/>
    </source>
</evidence>
<comment type="catalytic activity">
    <reaction evidence="17 19">
        <text>alpha-ribazole + adenosylcob(III)inamide-GDP = adenosylcob(III)alamin + GMP + H(+)</text>
        <dbReference type="Rhea" id="RHEA:16049"/>
        <dbReference type="ChEBI" id="CHEBI:10329"/>
        <dbReference type="ChEBI" id="CHEBI:15378"/>
        <dbReference type="ChEBI" id="CHEBI:18408"/>
        <dbReference type="ChEBI" id="CHEBI:58115"/>
        <dbReference type="ChEBI" id="CHEBI:60487"/>
        <dbReference type="EC" id="2.7.8.26"/>
    </reaction>
</comment>
<dbReference type="EC" id="2.7.8.26" evidence="5 19"/>
<keyword evidence="13 19" id="KW-0472">Membrane</keyword>
<evidence type="ECO:0000256" key="3">
    <source>
        <dbReference type="ARBA" id="ARBA00004663"/>
    </source>
</evidence>
<dbReference type="GO" id="GO:0005886">
    <property type="term" value="C:plasma membrane"/>
    <property type="evidence" value="ECO:0007669"/>
    <property type="project" value="UniProtKB-SubCell"/>
</dbReference>
<dbReference type="EMBL" id="PZKF01000004">
    <property type="protein sequence ID" value="PTE18768.1"/>
    <property type="molecule type" value="Genomic_DNA"/>
</dbReference>
<evidence type="ECO:0000256" key="7">
    <source>
        <dbReference type="ARBA" id="ARBA00022475"/>
    </source>
</evidence>
<evidence type="ECO:0000256" key="10">
    <source>
        <dbReference type="ARBA" id="ARBA00022692"/>
    </source>
</evidence>
<comment type="similarity">
    <text evidence="4 19">Belongs to the CobS family.</text>
</comment>
<evidence type="ECO:0000256" key="6">
    <source>
        <dbReference type="ARBA" id="ARBA00015850"/>
    </source>
</evidence>
<feature type="transmembrane region" description="Helical" evidence="19">
    <location>
        <begin position="112"/>
        <end position="135"/>
    </location>
</feature>
<evidence type="ECO:0000256" key="16">
    <source>
        <dbReference type="ARBA" id="ARBA00032853"/>
    </source>
</evidence>
<evidence type="ECO:0000313" key="20">
    <source>
        <dbReference type="EMBL" id="PTE18768.1"/>
    </source>
</evidence>
<evidence type="ECO:0000256" key="12">
    <source>
        <dbReference type="ARBA" id="ARBA00022989"/>
    </source>
</evidence>
<dbReference type="GO" id="GO:0008818">
    <property type="term" value="F:cobalamin 5'-phosphate synthase activity"/>
    <property type="evidence" value="ECO:0007669"/>
    <property type="project" value="UniProtKB-UniRule"/>
</dbReference>
<comment type="subcellular location">
    <subcellularLocation>
        <location evidence="2 19">Cell membrane</location>
        <topology evidence="2 19">Multi-pass membrane protein</topology>
    </subcellularLocation>
</comment>
<dbReference type="HAMAP" id="MF_00719">
    <property type="entry name" value="CobS"/>
    <property type="match status" value="1"/>
</dbReference>
<dbReference type="OrthoDB" id="9794626at2"/>
<comment type="catalytic activity">
    <reaction evidence="18 19">
        <text>alpha-ribazole 5'-phosphate + adenosylcob(III)inamide-GDP = adenosylcob(III)alamin 5'-phosphate + GMP + H(+)</text>
        <dbReference type="Rhea" id="RHEA:23560"/>
        <dbReference type="ChEBI" id="CHEBI:15378"/>
        <dbReference type="ChEBI" id="CHEBI:57918"/>
        <dbReference type="ChEBI" id="CHEBI:58115"/>
        <dbReference type="ChEBI" id="CHEBI:60487"/>
        <dbReference type="ChEBI" id="CHEBI:60493"/>
        <dbReference type="EC" id="2.7.8.26"/>
    </reaction>
</comment>
<dbReference type="GO" id="GO:0009236">
    <property type="term" value="P:cobalamin biosynthetic process"/>
    <property type="evidence" value="ECO:0007669"/>
    <property type="project" value="UniProtKB-UniRule"/>
</dbReference>
<name>A0A2T4JLK8_9RHOB</name>
<evidence type="ECO:0000256" key="13">
    <source>
        <dbReference type="ARBA" id="ARBA00023136"/>
    </source>
</evidence>
<dbReference type="PANTHER" id="PTHR34148:SF1">
    <property type="entry name" value="ADENOSYLCOBINAMIDE-GDP RIBAZOLETRANSFERASE"/>
    <property type="match status" value="1"/>
</dbReference>
<keyword evidence="11 19" id="KW-0460">Magnesium</keyword>
<keyword evidence="9 19" id="KW-0808">Transferase</keyword>
<dbReference type="Proteomes" id="UP000241899">
    <property type="component" value="Unassembled WGS sequence"/>
</dbReference>
<feature type="transmembrane region" description="Helical" evidence="19">
    <location>
        <begin position="37"/>
        <end position="62"/>
    </location>
</feature>